<dbReference type="Proteomes" id="UP000192940">
    <property type="component" value="Chromosome I"/>
</dbReference>
<protein>
    <submittedName>
        <fullName evidence="4">Uncharacterized damage-inducible protein DinB (Forms a four-helix bundle)</fullName>
    </submittedName>
</protein>
<dbReference type="AlphaFoldDB" id="A0A1X7GGU4"/>
<evidence type="ECO:0000256" key="2">
    <source>
        <dbReference type="ARBA" id="ARBA00022723"/>
    </source>
</evidence>
<keyword evidence="5" id="KW-1185">Reference proteome</keyword>
<evidence type="ECO:0000313" key="5">
    <source>
        <dbReference type="Proteomes" id="UP000192940"/>
    </source>
</evidence>
<name>A0A1X7GGU4_9BACL</name>
<dbReference type="STRING" id="1313296.SAMN05661091_0579"/>
<dbReference type="EMBL" id="LT840184">
    <property type="protein sequence ID" value="SMF69509.1"/>
    <property type="molecule type" value="Genomic_DNA"/>
</dbReference>
<keyword evidence="2 3" id="KW-0479">Metal-binding</keyword>
<dbReference type="Pfam" id="PF05163">
    <property type="entry name" value="DinB"/>
    <property type="match status" value="1"/>
</dbReference>
<organism evidence="4 5">
    <name type="scientific">Paenibacillus uliginis N3/975</name>
    <dbReference type="NCBI Taxonomy" id="1313296"/>
    <lineage>
        <taxon>Bacteria</taxon>
        <taxon>Bacillati</taxon>
        <taxon>Bacillota</taxon>
        <taxon>Bacilli</taxon>
        <taxon>Bacillales</taxon>
        <taxon>Paenibacillaceae</taxon>
        <taxon>Paenibacillus</taxon>
    </lineage>
</organism>
<dbReference type="InterPro" id="IPR034660">
    <property type="entry name" value="DinB/YfiT-like"/>
</dbReference>
<dbReference type="GO" id="GO:0046872">
    <property type="term" value="F:metal ion binding"/>
    <property type="evidence" value="ECO:0007669"/>
    <property type="project" value="UniProtKB-KW"/>
</dbReference>
<feature type="binding site" evidence="3">
    <location>
        <position position="46"/>
    </location>
    <ligand>
        <name>a divalent metal cation</name>
        <dbReference type="ChEBI" id="CHEBI:60240"/>
    </ligand>
</feature>
<dbReference type="RefSeq" id="WP_208917671.1">
    <property type="nucleotide sequence ID" value="NZ_LT840184.1"/>
</dbReference>
<reference evidence="5" key="1">
    <citation type="submission" date="2017-04" db="EMBL/GenBank/DDBJ databases">
        <authorList>
            <person name="Varghese N."/>
            <person name="Submissions S."/>
        </authorList>
    </citation>
    <scope>NUCLEOTIDE SEQUENCE [LARGE SCALE GENOMIC DNA]</scope>
    <source>
        <strain evidence="5">N3/975</strain>
    </source>
</reference>
<feature type="binding site" evidence="3">
    <location>
        <position position="137"/>
    </location>
    <ligand>
        <name>a divalent metal cation</name>
        <dbReference type="ChEBI" id="CHEBI:60240"/>
    </ligand>
</feature>
<sequence>MVKELMVGDVMQEFTGTRRILENIPEEHLTWKPHERSMSLGELATHIVNLFIWQEAILRYPEFDLAAAPPSRAALESRKTILEEFDTRSGEISKLLTESDEEYLREEWTLRRGEMIIQRQPRGLALRTFGISHMIHHRAQMGVYLRLLDIPVPGLYGPSADDKQQQKTPDFI</sequence>
<evidence type="ECO:0000313" key="4">
    <source>
        <dbReference type="EMBL" id="SMF69509.1"/>
    </source>
</evidence>
<dbReference type="InterPro" id="IPR007837">
    <property type="entry name" value="DinB"/>
</dbReference>
<evidence type="ECO:0000256" key="3">
    <source>
        <dbReference type="PIRSR" id="PIRSR607837-1"/>
    </source>
</evidence>
<comment type="similarity">
    <text evidence="1">Belongs to the DinB family.</text>
</comment>
<feature type="binding site" evidence="3">
    <location>
        <position position="133"/>
    </location>
    <ligand>
        <name>a divalent metal cation</name>
        <dbReference type="ChEBI" id="CHEBI:60240"/>
    </ligand>
</feature>
<dbReference type="Gene3D" id="1.20.120.450">
    <property type="entry name" value="dinb family like domain"/>
    <property type="match status" value="1"/>
</dbReference>
<gene>
    <name evidence="4" type="ORF">SAMN05661091_0579</name>
</gene>
<dbReference type="SUPFAM" id="SSF109854">
    <property type="entry name" value="DinB/YfiT-like putative metalloenzymes"/>
    <property type="match status" value="1"/>
</dbReference>
<proteinExistence type="inferred from homology"/>
<evidence type="ECO:0000256" key="1">
    <source>
        <dbReference type="ARBA" id="ARBA00008635"/>
    </source>
</evidence>
<accession>A0A1X7GGU4</accession>